<evidence type="ECO:0000313" key="1">
    <source>
        <dbReference type="EMBL" id="MFC6712479.1"/>
    </source>
</evidence>
<name>A0ABW2ANK1_9MICO</name>
<gene>
    <name evidence="1" type="ORF">ACFQBT_00865</name>
</gene>
<dbReference type="InterPro" id="IPR028037">
    <property type="entry name" value="Antitoxin_Rv0909/MT0933"/>
</dbReference>
<organism evidence="1 2">
    <name type="scientific">Branchiibius cervicis</name>
    <dbReference type="NCBI Taxonomy" id="908252"/>
    <lineage>
        <taxon>Bacteria</taxon>
        <taxon>Bacillati</taxon>
        <taxon>Actinomycetota</taxon>
        <taxon>Actinomycetes</taxon>
        <taxon>Micrococcales</taxon>
        <taxon>Dermacoccaceae</taxon>
        <taxon>Branchiibius</taxon>
    </lineage>
</organism>
<dbReference type="Proteomes" id="UP001596356">
    <property type="component" value="Unassembled WGS sequence"/>
</dbReference>
<keyword evidence="2" id="KW-1185">Reference proteome</keyword>
<evidence type="ECO:0000313" key="2">
    <source>
        <dbReference type="Proteomes" id="UP001596356"/>
    </source>
</evidence>
<dbReference type="Pfam" id="PF14013">
    <property type="entry name" value="MT0933_antitox"/>
    <property type="match status" value="1"/>
</dbReference>
<accession>A0ABW2ANK1</accession>
<dbReference type="RefSeq" id="WP_377819947.1">
    <property type="nucleotide sequence ID" value="NZ_JBHSWJ010000002.1"/>
</dbReference>
<proteinExistence type="predicted"/>
<dbReference type="Gene3D" id="1.20.120.20">
    <property type="entry name" value="Apolipoprotein"/>
    <property type="match status" value="1"/>
</dbReference>
<reference evidence="2" key="1">
    <citation type="journal article" date="2019" name="Int. J. Syst. Evol. Microbiol.">
        <title>The Global Catalogue of Microorganisms (GCM) 10K type strain sequencing project: providing services to taxonomists for standard genome sequencing and annotation.</title>
        <authorList>
            <consortium name="The Broad Institute Genomics Platform"/>
            <consortium name="The Broad Institute Genome Sequencing Center for Infectious Disease"/>
            <person name="Wu L."/>
            <person name="Ma J."/>
        </authorList>
    </citation>
    <scope>NUCLEOTIDE SEQUENCE [LARGE SCALE GENOMIC DNA]</scope>
    <source>
        <strain evidence="2">NBRC 106593</strain>
    </source>
</reference>
<sequence length="83" mass="8968">MGFLDDAKQKAEQLLKAGQEKFSEAVDATEGFADDKTGGKFSDVKQKVSEFVEESKDKLGDLVGEGKDKVDEVIDEGADKLPS</sequence>
<dbReference type="EMBL" id="JBHSWJ010000002">
    <property type="protein sequence ID" value="MFC6712479.1"/>
    <property type="molecule type" value="Genomic_DNA"/>
</dbReference>
<protein>
    <submittedName>
        <fullName evidence="1">Rv0909 family putative TA system antitoxin</fullName>
    </submittedName>
</protein>
<comment type="caution">
    <text evidence="1">The sequence shown here is derived from an EMBL/GenBank/DDBJ whole genome shotgun (WGS) entry which is preliminary data.</text>
</comment>